<name>A0A4Q9VCQ4_9HYPH</name>
<dbReference type="GO" id="GO:1990281">
    <property type="term" value="C:efflux pump complex"/>
    <property type="evidence" value="ECO:0007669"/>
    <property type="project" value="TreeGrafter"/>
</dbReference>
<dbReference type="Gene3D" id="2.40.50.100">
    <property type="match status" value="1"/>
</dbReference>
<protein>
    <submittedName>
        <fullName evidence="3">Efflux RND transporter periplasmic adaptor subunit</fullName>
    </submittedName>
</protein>
<comment type="similarity">
    <text evidence="1">Belongs to the membrane fusion protein (MFP) (TC 8.A.1) family.</text>
</comment>
<dbReference type="PANTHER" id="PTHR30469">
    <property type="entry name" value="MULTIDRUG RESISTANCE PROTEIN MDTA"/>
    <property type="match status" value="1"/>
</dbReference>
<sequence length="250" mass="27045">MVMRVLRLACLAWAMVGPFDRAAAAESEPAVGEVRAQISPRRFTTLSAEIAGKVEEITVKEGDHFSAGQILLRIDCALHQANFDKARATLSGAEKTLEVNRSLRRLRAGGTLETELAAVEVAKAEADVRATSAIVGKCVIVAPYAGRLADLKIREQQFVQAATPLFEIIDDDVFQVEFLAPSRWLTFLAPGAAFEIEVDETGRTYPAHVVRLGARVDPVSQSIRVIGELAGRQPDLIAGMSGKVVLTPKR</sequence>
<evidence type="ECO:0000256" key="1">
    <source>
        <dbReference type="ARBA" id="ARBA00009477"/>
    </source>
</evidence>
<dbReference type="Gene3D" id="2.40.30.170">
    <property type="match status" value="1"/>
</dbReference>
<dbReference type="NCBIfam" id="TIGR01730">
    <property type="entry name" value="RND_mfp"/>
    <property type="match status" value="1"/>
</dbReference>
<reference evidence="3 4" key="1">
    <citation type="submission" date="2019-02" db="EMBL/GenBank/DDBJ databases">
        <title>Siculibacillus lacustris gen. nov., sp. nov., a new rosette-forming bacterium isolated from a freshwater crater lake (Lake St. Ana, Romania).</title>
        <authorList>
            <person name="Felfoldi T."/>
            <person name="Marton Z."/>
            <person name="Szabo A."/>
            <person name="Mentes A."/>
            <person name="Boka K."/>
            <person name="Marialigeti K."/>
            <person name="Mathe I."/>
            <person name="Koncz M."/>
            <person name="Schumann P."/>
            <person name="Toth E."/>
        </authorList>
    </citation>
    <scope>NUCLEOTIDE SEQUENCE [LARGE SCALE GENOMIC DNA]</scope>
    <source>
        <strain evidence="3 4">SA-279</strain>
    </source>
</reference>
<gene>
    <name evidence="3" type="ORF">EYW49_22150</name>
</gene>
<dbReference type="Proteomes" id="UP000292781">
    <property type="component" value="Unassembled WGS sequence"/>
</dbReference>
<keyword evidence="4" id="KW-1185">Reference proteome</keyword>
<dbReference type="OrthoDB" id="9778796at2"/>
<dbReference type="GO" id="GO:0015562">
    <property type="term" value="F:efflux transmembrane transporter activity"/>
    <property type="evidence" value="ECO:0007669"/>
    <property type="project" value="TreeGrafter"/>
</dbReference>
<evidence type="ECO:0000259" key="2">
    <source>
        <dbReference type="Pfam" id="PF25917"/>
    </source>
</evidence>
<accession>A0A4Q9VCQ4</accession>
<dbReference type="EMBL" id="SJFN01000061">
    <property type="protein sequence ID" value="TBW32367.1"/>
    <property type="molecule type" value="Genomic_DNA"/>
</dbReference>
<dbReference type="InterPro" id="IPR006143">
    <property type="entry name" value="RND_pump_MFP"/>
</dbReference>
<dbReference type="Pfam" id="PF25917">
    <property type="entry name" value="BSH_RND"/>
    <property type="match status" value="1"/>
</dbReference>
<proteinExistence type="inferred from homology"/>
<evidence type="ECO:0000313" key="3">
    <source>
        <dbReference type="EMBL" id="TBW32367.1"/>
    </source>
</evidence>
<organism evidence="3 4">
    <name type="scientific">Siculibacillus lacustris</name>
    <dbReference type="NCBI Taxonomy" id="1549641"/>
    <lineage>
        <taxon>Bacteria</taxon>
        <taxon>Pseudomonadati</taxon>
        <taxon>Pseudomonadota</taxon>
        <taxon>Alphaproteobacteria</taxon>
        <taxon>Hyphomicrobiales</taxon>
        <taxon>Ancalomicrobiaceae</taxon>
        <taxon>Siculibacillus</taxon>
    </lineage>
</organism>
<evidence type="ECO:0000313" key="4">
    <source>
        <dbReference type="Proteomes" id="UP000292781"/>
    </source>
</evidence>
<feature type="domain" description="Multidrug resistance protein MdtA-like barrel-sandwich hybrid" evidence="2">
    <location>
        <begin position="45"/>
        <end position="169"/>
    </location>
</feature>
<dbReference type="AlphaFoldDB" id="A0A4Q9VCQ4"/>
<dbReference type="SUPFAM" id="SSF111369">
    <property type="entry name" value="HlyD-like secretion proteins"/>
    <property type="match status" value="1"/>
</dbReference>
<comment type="caution">
    <text evidence="3">The sequence shown here is derived from an EMBL/GenBank/DDBJ whole genome shotgun (WGS) entry which is preliminary data.</text>
</comment>
<dbReference type="InterPro" id="IPR058625">
    <property type="entry name" value="MdtA-like_BSH"/>
</dbReference>